<feature type="transmembrane region" description="Helical" evidence="1">
    <location>
        <begin position="20"/>
        <end position="40"/>
    </location>
</feature>
<accession>A0AAU9CK45</accession>
<sequence length="109" mass="12325">MLSENDQAFLSRRRRLVASWPIVATGLLAGLGAFGVWIWFRVPFLANPLFVAETLRQGTLTRSQLETATLLLPVLFWLVIALIALVIGLGFLFTAIEKRYLTFLKDHDH</sequence>
<proteinExistence type="predicted"/>
<organism evidence="2 3">
    <name type="scientific">Methylomarinovum caldicuralii</name>
    <dbReference type="NCBI Taxonomy" id="438856"/>
    <lineage>
        <taxon>Bacteria</taxon>
        <taxon>Pseudomonadati</taxon>
        <taxon>Pseudomonadota</taxon>
        <taxon>Gammaproteobacteria</taxon>
        <taxon>Methylococcales</taxon>
        <taxon>Methylothermaceae</taxon>
        <taxon>Methylomarinovum</taxon>
    </lineage>
</organism>
<dbReference type="Proteomes" id="UP001321825">
    <property type="component" value="Chromosome"/>
</dbReference>
<evidence type="ECO:0000313" key="3">
    <source>
        <dbReference type="Proteomes" id="UP001321825"/>
    </source>
</evidence>
<keyword evidence="1" id="KW-0812">Transmembrane</keyword>
<name>A0AAU9CK45_9GAMM</name>
<evidence type="ECO:0000256" key="1">
    <source>
        <dbReference type="SAM" id="Phobius"/>
    </source>
</evidence>
<dbReference type="EMBL" id="AP024714">
    <property type="protein sequence ID" value="BCX82006.1"/>
    <property type="molecule type" value="Genomic_DNA"/>
</dbReference>
<protein>
    <submittedName>
        <fullName evidence="2">Uncharacterized protein</fullName>
    </submittedName>
</protein>
<reference evidence="3" key="1">
    <citation type="journal article" date="2024" name="Int. J. Syst. Evol. Microbiol.">
        <title>Methylomarinovum tepidoasis sp. nov., a moderately thermophilic methanotroph of the family Methylothermaceae isolated from a deep-sea hydrothermal field.</title>
        <authorList>
            <person name="Hirayama H."/>
            <person name="Takaki Y."/>
            <person name="Abe M."/>
            <person name="Miyazaki M."/>
            <person name="Uematsu K."/>
            <person name="Matsui Y."/>
            <person name="Takai K."/>
        </authorList>
    </citation>
    <scope>NUCLEOTIDE SEQUENCE [LARGE SCALE GENOMIC DNA]</scope>
    <source>
        <strain evidence="3">IT-9</strain>
    </source>
</reference>
<dbReference type="KEGG" id="mcau:MIT9_P1588"/>
<keyword evidence="3" id="KW-1185">Reference proteome</keyword>
<keyword evidence="1" id="KW-0472">Membrane</keyword>
<keyword evidence="1" id="KW-1133">Transmembrane helix</keyword>
<feature type="transmembrane region" description="Helical" evidence="1">
    <location>
        <begin position="74"/>
        <end position="96"/>
    </location>
</feature>
<gene>
    <name evidence="2" type="ORF">MIT9_P1588</name>
</gene>
<evidence type="ECO:0000313" key="2">
    <source>
        <dbReference type="EMBL" id="BCX82006.1"/>
    </source>
</evidence>
<dbReference type="AlphaFoldDB" id="A0AAU9CK45"/>